<dbReference type="Gene3D" id="1.10.10.60">
    <property type="entry name" value="Homeodomain-like"/>
    <property type="match status" value="2"/>
</dbReference>
<feature type="domain" description="HTH araC/xylS-type" evidence="4">
    <location>
        <begin position="187"/>
        <end position="293"/>
    </location>
</feature>
<comment type="caution">
    <text evidence="5">The sequence shown here is derived from an EMBL/GenBank/DDBJ whole genome shotgun (WGS) entry which is preliminary data.</text>
</comment>
<dbReference type="PROSITE" id="PS01124">
    <property type="entry name" value="HTH_ARAC_FAMILY_2"/>
    <property type="match status" value="1"/>
</dbReference>
<dbReference type="EMBL" id="NXLY01000003">
    <property type="protein sequence ID" value="TKX34416.1"/>
    <property type="molecule type" value="Genomic_DNA"/>
</dbReference>
<gene>
    <name evidence="5" type="ORF">CQA75_02005</name>
</gene>
<dbReference type="SUPFAM" id="SSF46689">
    <property type="entry name" value="Homeodomain-like"/>
    <property type="match status" value="1"/>
</dbReference>
<dbReference type="InterPro" id="IPR054015">
    <property type="entry name" value="ExsA-like_N"/>
</dbReference>
<evidence type="ECO:0000256" key="1">
    <source>
        <dbReference type="ARBA" id="ARBA00023015"/>
    </source>
</evidence>
<evidence type="ECO:0000313" key="5">
    <source>
        <dbReference type="EMBL" id="TKX34416.1"/>
    </source>
</evidence>
<accession>A0ABY2TKF0</accession>
<dbReference type="InterPro" id="IPR020449">
    <property type="entry name" value="Tscrpt_reg_AraC-type_HTH"/>
</dbReference>
<dbReference type="PANTHER" id="PTHR43280">
    <property type="entry name" value="ARAC-FAMILY TRANSCRIPTIONAL REGULATOR"/>
    <property type="match status" value="1"/>
</dbReference>
<dbReference type="PRINTS" id="PR00032">
    <property type="entry name" value="HTHARAC"/>
</dbReference>
<evidence type="ECO:0000256" key="2">
    <source>
        <dbReference type="ARBA" id="ARBA00023125"/>
    </source>
</evidence>
<sequence>MNADKNASRHIVLPQDLRKLKNINYKNFQFCTFARYIQKDSFHSNYINLQKHLLTFVKKGYKILHTSKKDYRINSYEVLFLKSGNYTLSNIGLKDGIYEAHLFFFDNAFLIELIYKYKHLLNFNPSCLNDEIFWIRNDKILQGILESFNPYFDENTQILDPIINLKFEEIFLHLLLNKNSNFITFLAEILKEFRLDLSQLFEYCEKEFLSVQEMADFAKLDLASFSREFKKCFKMSPKRWLDEKRLQKAKFLLEFSKKNINEIATECSFSSISWFIERFKKSYKMTPKQYQKSKNLYF</sequence>
<evidence type="ECO:0000256" key="3">
    <source>
        <dbReference type="ARBA" id="ARBA00023163"/>
    </source>
</evidence>
<dbReference type="Proteomes" id="UP000309584">
    <property type="component" value="Unassembled WGS sequence"/>
</dbReference>
<dbReference type="Pfam" id="PF12833">
    <property type="entry name" value="HTH_18"/>
    <property type="match status" value="1"/>
</dbReference>
<proteinExistence type="predicted"/>
<keyword evidence="2" id="KW-0238">DNA-binding</keyword>
<dbReference type="PANTHER" id="PTHR43280:SF2">
    <property type="entry name" value="HTH-TYPE TRANSCRIPTIONAL REGULATOR EXSA"/>
    <property type="match status" value="1"/>
</dbReference>
<dbReference type="RefSeq" id="WP_137623388.1">
    <property type="nucleotide sequence ID" value="NZ_NXLY01000003.1"/>
</dbReference>
<evidence type="ECO:0000259" key="4">
    <source>
        <dbReference type="PROSITE" id="PS01124"/>
    </source>
</evidence>
<evidence type="ECO:0000313" key="6">
    <source>
        <dbReference type="Proteomes" id="UP000309584"/>
    </source>
</evidence>
<protein>
    <submittedName>
        <fullName evidence="5">AraC family transcriptional regulator</fullName>
    </submittedName>
</protein>
<keyword evidence="6" id="KW-1185">Reference proteome</keyword>
<dbReference type="InterPro" id="IPR018060">
    <property type="entry name" value="HTH_AraC"/>
</dbReference>
<dbReference type="InterPro" id="IPR009057">
    <property type="entry name" value="Homeodomain-like_sf"/>
</dbReference>
<keyword evidence="1" id="KW-0805">Transcription regulation</keyword>
<keyword evidence="3" id="KW-0804">Transcription</keyword>
<reference evidence="5 6" key="1">
    <citation type="submission" date="2018-05" db="EMBL/GenBank/DDBJ databases">
        <title>Novel Campyloabacter and Helicobacter Species and Strains.</title>
        <authorList>
            <person name="Mannion A.J."/>
            <person name="Shen Z."/>
            <person name="Fox J.G."/>
        </authorList>
    </citation>
    <scope>NUCLEOTIDE SEQUENCE [LARGE SCALE GENOMIC DNA]</scope>
    <source>
        <strain evidence="6">MIT10-5678</strain>
    </source>
</reference>
<dbReference type="SMART" id="SM00342">
    <property type="entry name" value="HTH_ARAC"/>
    <property type="match status" value="1"/>
</dbReference>
<organism evidence="5 6">
    <name type="scientific">Campylobacter taeniopygiae</name>
    <dbReference type="NCBI Taxonomy" id="2510188"/>
    <lineage>
        <taxon>Bacteria</taxon>
        <taxon>Pseudomonadati</taxon>
        <taxon>Campylobacterota</taxon>
        <taxon>Epsilonproteobacteria</taxon>
        <taxon>Campylobacterales</taxon>
        <taxon>Campylobacteraceae</taxon>
        <taxon>Campylobacter</taxon>
    </lineage>
</organism>
<dbReference type="Pfam" id="PF22200">
    <property type="entry name" value="ExsA_N"/>
    <property type="match status" value="1"/>
</dbReference>
<name>A0ABY2TKF0_9BACT</name>